<accession>A0A1S8JSS7</accession>
<dbReference type="Gene3D" id="2.40.30.200">
    <property type="match status" value="1"/>
</dbReference>
<reference evidence="1 2" key="1">
    <citation type="submission" date="2017-02" db="EMBL/GenBank/DDBJ databases">
        <title>Clonality and virulence of isolates of VRE in Hematopoietic Stem Cell Transplanted (HSCT) patients.</title>
        <authorList>
            <person name="Marchi A.P."/>
            <person name="Martins R.C."/>
            <person name="Marie S.K."/>
            <person name="Levin A.S."/>
            <person name="Costa S.F."/>
        </authorList>
    </citation>
    <scope>NUCLEOTIDE SEQUENCE [LARGE SCALE GENOMIC DNA]</scope>
    <source>
        <strain evidence="1 2">LIM1759</strain>
    </source>
</reference>
<comment type="caution">
    <text evidence="1">The sequence shown here is derived from an EMBL/GenBank/DDBJ whole genome shotgun (WGS) entry which is preliminary data.</text>
</comment>
<name>A0A1S8JSS7_ENTFC</name>
<evidence type="ECO:0000313" key="2">
    <source>
        <dbReference type="Proteomes" id="UP000191171"/>
    </source>
</evidence>
<organism evidence="1 2">
    <name type="scientific">Enterococcus faecium</name>
    <name type="common">Streptococcus faecium</name>
    <dbReference type="NCBI Taxonomy" id="1352"/>
    <lineage>
        <taxon>Bacteria</taxon>
        <taxon>Bacillati</taxon>
        <taxon>Bacillota</taxon>
        <taxon>Bacilli</taxon>
        <taxon>Lactobacillales</taxon>
        <taxon>Enterococcaceae</taxon>
        <taxon>Enterococcus</taxon>
    </lineage>
</organism>
<dbReference type="AlphaFoldDB" id="A0A1S8JSS7"/>
<sequence length="160" mass="18537">LALAERPTIPSPKRQRVETSVLGRLGGLVQDYSFEDMSFTLHYNYLEDVEDHQAFKQSFYIMRHWLNYAKKLEFSDDPNVYYVIQTIDIGDAENDIVEWGEFDVNITAKPFARVQEDVPITVDKPQSFNLLNNSLEESFPKIIITPSATSCQFILNDYVF</sequence>
<protein>
    <submittedName>
        <fullName evidence="1">Phage tail protein</fullName>
    </submittedName>
</protein>
<proteinExistence type="predicted"/>
<evidence type="ECO:0000313" key="1">
    <source>
        <dbReference type="EMBL" id="OOL70517.1"/>
    </source>
</evidence>
<feature type="non-terminal residue" evidence="1">
    <location>
        <position position="1"/>
    </location>
</feature>
<gene>
    <name evidence="1" type="ORF">B1P95_19465</name>
</gene>
<feature type="non-terminal residue" evidence="1">
    <location>
        <position position="160"/>
    </location>
</feature>
<dbReference type="EMBL" id="MVGJ01000758">
    <property type="protein sequence ID" value="OOL70517.1"/>
    <property type="molecule type" value="Genomic_DNA"/>
</dbReference>
<dbReference type="Proteomes" id="UP000191171">
    <property type="component" value="Unassembled WGS sequence"/>
</dbReference>